<proteinExistence type="predicted"/>
<evidence type="ECO:0000313" key="2">
    <source>
        <dbReference type="EMBL" id="OXA41254.1"/>
    </source>
</evidence>
<keyword evidence="1" id="KW-0732">Signal</keyword>
<evidence type="ECO:0000256" key="1">
    <source>
        <dbReference type="SAM" id="SignalP"/>
    </source>
</evidence>
<name>A0A226D8R5_FOLCA</name>
<accession>A0A226D8R5</accession>
<sequence>MRNLNFSSFFLLVIILTSGLVQDSIAETCPGGSIREPCNENEGCPEGYNIELGPVTKESQTCQFVRPLTPEEQANQTACICNQFINSCTEDDLFECIVDITVCPKSIQQEICSGQKGFTKSAGVCKPSDPTHSVIHPEKARDWIESTCKKIDGYCRKITRKSRGNVHYRKISFSQCVAVSNENCKLIFSGKY</sequence>
<feature type="signal peptide" evidence="1">
    <location>
        <begin position="1"/>
        <end position="26"/>
    </location>
</feature>
<evidence type="ECO:0000313" key="3">
    <source>
        <dbReference type="Proteomes" id="UP000198287"/>
    </source>
</evidence>
<protein>
    <submittedName>
        <fullName evidence="2">Uncharacterized protein</fullName>
    </submittedName>
</protein>
<gene>
    <name evidence="2" type="ORF">Fcan01_24087</name>
</gene>
<feature type="chain" id="PRO_5012714167" evidence="1">
    <location>
        <begin position="27"/>
        <end position="192"/>
    </location>
</feature>
<keyword evidence="3" id="KW-1185">Reference proteome</keyword>
<comment type="caution">
    <text evidence="2">The sequence shown here is derived from an EMBL/GenBank/DDBJ whole genome shotgun (WGS) entry which is preliminary data.</text>
</comment>
<dbReference type="Proteomes" id="UP000198287">
    <property type="component" value="Unassembled WGS sequence"/>
</dbReference>
<dbReference type="EMBL" id="LNIX01000030">
    <property type="protein sequence ID" value="OXA41254.1"/>
    <property type="molecule type" value="Genomic_DNA"/>
</dbReference>
<dbReference type="AlphaFoldDB" id="A0A226D8R5"/>
<reference evidence="2 3" key="1">
    <citation type="submission" date="2015-12" db="EMBL/GenBank/DDBJ databases">
        <title>The genome of Folsomia candida.</title>
        <authorList>
            <person name="Faddeeva A."/>
            <person name="Derks M.F."/>
            <person name="Anvar Y."/>
            <person name="Smit S."/>
            <person name="Van Straalen N."/>
            <person name="Roelofs D."/>
        </authorList>
    </citation>
    <scope>NUCLEOTIDE SEQUENCE [LARGE SCALE GENOMIC DNA]</scope>
    <source>
        <strain evidence="2 3">VU population</strain>
        <tissue evidence="2">Whole body</tissue>
    </source>
</reference>
<organism evidence="2 3">
    <name type="scientific">Folsomia candida</name>
    <name type="common">Springtail</name>
    <dbReference type="NCBI Taxonomy" id="158441"/>
    <lineage>
        <taxon>Eukaryota</taxon>
        <taxon>Metazoa</taxon>
        <taxon>Ecdysozoa</taxon>
        <taxon>Arthropoda</taxon>
        <taxon>Hexapoda</taxon>
        <taxon>Collembola</taxon>
        <taxon>Entomobryomorpha</taxon>
        <taxon>Isotomoidea</taxon>
        <taxon>Isotomidae</taxon>
        <taxon>Proisotominae</taxon>
        <taxon>Folsomia</taxon>
    </lineage>
</organism>